<keyword evidence="9" id="KW-1185">Reference proteome</keyword>
<dbReference type="RefSeq" id="WP_115886985.1">
    <property type="nucleotide sequence ID" value="NZ_QRDQ01000007.1"/>
</dbReference>
<reference evidence="8 9" key="1">
    <citation type="submission" date="2018-07" db="EMBL/GenBank/DDBJ databases">
        <title>Genomic Encyclopedia of Archaeal and Bacterial Type Strains, Phase II (KMG-II): from individual species to whole genera.</title>
        <authorList>
            <person name="Goeker M."/>
        </authorList>
    </citation>
    <scope>NUCLEOTIDE SEQUENCE [LARGE SCALE GENOMIC DNA]</scope>
    <source>
        <strain evidence="8 9">DSM 25795</strain>
    </source>
</reference>
<dbReference type="PANTHER" id="PTHR30294:SF46">
    <property type="entry name" value="ABC TRANSPORTER PERMEASE"/>
    <property type="match status" value="1"/>
</dbReference>
<feature type="transmembrane region" description="Helical" evidence="6">
    <location>
        <begin position="188"/>
        <end position="214"/>
    </location>
</feature>
<sequence>MKKKPQQSLISLFLREASQVVKDHSLLLTLLIAPLLYAFFYGSIYINKEEFDVKLAVVDDDGSRLSRLLQQNIDDSPIVELIHFSNLEQAKEQMYQGNCQGYFYIPEGTEANLLSLKQSNVVLAINAARFLPSSDLLLNVQQICLTIGAGVRLQYYQKKEGMSTTIAMENVMPVNLDYRPLFNERSSYGAFLLPGLLALILQQTLLIGLCESVAGERQRSRLGEWLGSGISNGIWGKGLFYLILFSSYAFFFLNVNYKLLNLPMRGSGFELSILLLLFIVTLIPMAQFIGSLFKSQLLCLQMMAFSTYPIFLITGYSWPFESLPLILQWLSNLLPTTPFIVLYTGIVQSGASLWDNPSALLHLILLFALYSIICFVRLKVLWSKVPGSISAETE</sequence>
<evidence type="ECO:0000256" key="3">
    <source>
        <dbReference type="ARBA" id="ARBA00022692"/>
    </source>
</evidence>
<gene>
    <name evidence="8" type="ORF">BD847_0844</name>
</gene>
<feature type="transmembrane region" description="Helical" evidence="6">
    <location>
        <begin position="27"/>
        <end position="46"/>
    </location>
</feature>
<comment type="subcellular location">
    <subcellularLocation>
        <location evidence="1">Cell membrane</location>
        <topology evidence="1">Multi-pass membrane protein</topology>
    </subcellularLocation>
</comment>
<feature type="transmembrane region" description="Helical" evidence="6">
    <location>
        <begin position="359"/>
        <end position="378"/>
    </location>
</feature>
<feature type="transmembrane region" description="Helical" evidence="6">
    <location>
        <begin position="325"/>
        <end position="347"/>
    </location>
</feature>
<keyword evidence="2" id="KW-1003">Cell membrane</keyword>
<dbReference type="OrthoDB" id="9808686at2"/>
<dbReference type="InterPro" id="IPR051449">
    <property type="entry name" value="ABC-2_transporter_component"/>
</dbReference>
<evidence type="ECO:0000256" key="1">
    <source>
        <dbReference type="ARBA" id="ARBA00004651"/>
    </source>
</evidence>
<feature type="transmembrane region" description="Helical" evidence="6">
    <location>
        <begin position="269"/>
        <end position="289"/>
    </location>
</feature>
<feature type="domain" description="ABC-2 type transporter transmembrane" evidence="7">
    <location>
        <begin position="25"/>
        <end position="373"/>
    </location>
</feature>
<evidence type="ECO:0000256" key="6">
    <source>
        <dbReference type="SAM" id="Phobius"/>
    </source>
</evidence>
<dbReference type="GO" id="GO:0140359">
    <property type="term" value="F:ABC-type transporter activity"/>
    <property type="evidence" value="ECO:0007669"/>
    <property type="project" value="InterPro"/>
</dbReference>
<dbReference type="Proteomes" id="UP000257004">
    <property type="component" value="Unassembled WGS sequence"/>
</dbReference>
<dbReference type="GO" id="GO:0005886">
    <property type="term" value="C:plasma membrane"/>
    <property type="evidence" value="ECO:0007669"/>
    <property type="project" value="UniProtKB-SubCell"/>
</dbReference>
<evidence type="ECO:0000256" key="2">
    <source>
        <dbReference type="ARBA" id="ARBA00022475"/>
    </source>
</evidence>
<dbReference type="Gene3D" id="3.40.1710.10">
    <property type="entry name" value="abc type-2 transporter like domain"/>
    <property type="match status" value="1"/>
</dbReference>
<dbReference type="EMBL" id="QRDQ01000007">
    <property type="protein sequence ID" value="RED26916.1"/>
    <property type="molecule type" value="Genomic_DNA"/>
</dbReference>
<name>A0A3D9G110_9FLAO</name>
<organism evidence="8 9">
    <name type="scientific">Flavobacterium cutihirudinis</name>
    <dbReference type="NCBI Taxonomy" id="1265740"/>
    <lineage>
        <taxon>Bacteria</taxon>
        <taxon>Pseudomonadati</taxon>
        <taxon>Bacteroidota</taxon>
        <taxon>Flavobacteriia</taxon>
        <taxon>Flavobacteriales</taxon>
        <taxon>Flavobacteriaceae</taxon>
        <taxon>Flavobacterium</taxon>
    </lineage>
</organism>
<feature type="transmembrane region" description="Helical" evidence="6">
    <location>
        <begin position="234"/>
        <end position="257"/>
    </location>
</feature>
<dbReference type="InterPro" id="IPR013525">
    <property type="entry name" value="ABC2_TM"/>
</dbReference>
<dbReference type="Pfam" id="PF12698">
    <property type="entry name" value="ABC2_membrane_3"/>
    <property type="match status" value="1"/>
</dbReference>
<comment type="caution">
    <text evidence="8">The sequence shown here is derived from an EMBL/GenBank/DDBJ whole genome shotgun (WGS) entry which is preliminary data.</text>
</comment>
<evidence type="ECO:0000256" key="4">
    <source>
        <dbReference type="ARBA" id="ARBA00022989"/>
    </source>
</evidence>
<proteinExistence type="predicted"/>
<dbReference type="PANTHER" id="PTHR30294">
    <property type="entry name" value="MEMBRANE COMPONENT OF ABC TRANSPORTER YHHJ-RELATED"/>
    <property type="match status" value="1"/>
</dbReference>
<keyword evidence="3 6" id="KW-0812">Transmembrane</keyword>
<evidence type="ECO:0000259" key="7">
    <source>
        <dbReference type="Pfam" id="PF12698"/>
    </source>
</evidence>
<evidence type="ECO:0000313" key="8">
    <source>
        <dbReference type="EMBL" id="RED26916.1"/>
    </source>
</evidence>
<accession>A0A3D9G110</accession>
<keyword evidence="4 6" id="KW-1133">Transmembrane helix</keyword>
<keyword evidence="5 6" id="KW-0472">Membrane</keyword>
<feature type="transmembrane region" description="Helical" evidence="6">
    <location>
        <begin position="295"/>
        <end position="318"/>
    </location>
</feature>
<evidence type="ECO:0000313" key="9">
    <source>
        <dbReference type="Proteomes" id="UP000257004"/>
    </source>
</evidence>
<protein>
    <submittedName>
        <fullName evidence="8">ABC-2 type transport system permease protein</fullName>
    </submittedName>
</protein>
<dbReference type="AlphaFoldDB" id="A0A3D9G110"/>
<evidence type="ECO:0000256" key="5">
    <source>
        <dbReference type="ARBA" id="ARBA00023136"/>
    </source>
</evidence>